<dbReference type="PANTHER" id="PTHR34800:SF1">
    <property type="entry name" value="TETRAPYRROLE-BINDING PROTEIN, CHLOROPLASTIC"/>
    <property type="match status" value="1"/>
</dbReference>
<evidence type="ECO:0000313" key="2">
    <source>
        <dbReference type="EMBL" id="RUT09097.1"/>
    </source>
</evidence>
<dbReference type="GO" id="GO:0030288">
    <property type="term" value="C:outer membrane-bounded periplasmic space"/>
    <property type="evidence" value="ECO:0007669"/>
    <property type="project" value="TreeGrafter"/>
</dbReference>
<dbReference type="RefSeq" id="WP_127079708.1">
    <property type="nucleotide sequence ID" value="NZ_RSCL01000002.1"/>
</dbReference>
<dbReference type="Pfam" id="PF05419">
    <property type="entry name" value="GUN4"/>
    <property type="match status" value="1"/>
</dbReference>
<feature type="domain" description="GUN4-like" evidence="1">
    <location>
        <begin position="33"/>
        <end position="165"/>
    </location>
</feature>
<protein>
    <recommendedName>
        <fullName evidence="1">GUN4-like domain-containing protein</fullName>
    </recommendedName>
</protein>
<proteinExistence type="predicted"/>
<dbReference type="Gene3D" id="1.10.10.1770">
    <property type="entry name" value="Gun4-like"/>
    <property type="match status" value="1"/>
</dbReference>
<dbReference type="EMBL" id="RSCL01000002">
    <property type="protein sequence ID" value="RUT09097.1"/>
    <property type="molecule type" value="Genomic_DNA"/>
</dbReference>
<dbReference type="PANTHER" id="PTHR34800">
    <property type="entry name" value="TETRAPYRROLE-BINDING PROTEIN, CHLOROPLASTIC"/>
    <property type="match status" value="1"/>
</dbReference>
<dbReference type="OrthoDB" id="7915178at2"/>
<comment type="caution">
    <text evidence="2">The sequence shown here is derived from an EMBL/GenBank/DDBJ whole genome shotgun (WGS) entry which is preliminary data.</text>
</comment>
<dbReference type="InterPro" id="IPR037215">
    <property type="entry name" value="GUN4-like_sf"/>
</dbReference>
<dbReference type="Gene3D" id="1.25.40.620">
    <property type="match status" value="1"/>
</dbReference>
<evidence type="ECO:0000313" key="3">
    <source>
        <dbReference type="Proteomes" id="UP000271624"/>
    </source>
</evidence>
<keyword evidence="3" id="KW-1185">Reference proteome</keyword>
<sequence>MTEDYIQLQNRIVELEAKVARLETTLLLMPDVYRFQHLQKLLAAGDFREADQETIRVMLSITGAESLETITPNDVRAFPCNQLQAIDKLWTTYSQGKFGFSVQGQMYQEVGGSIDTTIAQDNSVIEKLGLLNGWRLNNKWQKCDELDYTLNAPKGCHPSRWWNSPFGSKMTNYFFNRLITCEIST</sequence>
<reference evidence="2" key="2">
    <citation type="journal article" date="2019" name="Genome Biol. Evol.">
        <title>Day and night: Metabolic profiles and evolutionary relationships of six axenic non-marine cyanobacteria.</title>
        <authorList>
            <person name="Will S.E."/>
            <person name="Henke P."/>
            <person name="Boedeker C."/>
            <person name="Huang S."/>
            <person name="Brinkmann H."/>
            <person name="Rohde M."/>
            <person name="Jarek M."/>
            <person name="Friedl T."/>
            <person name="Seufert S."/>
            <person name="Schumacher M."/>
            <person name="Overmann J."/>
            <person name="Neumann-Schaal M."/>
            <person name="Petersen J."/>
        </authorList>
    </citation>
    <scope>NUCLEOTIDE SEQUENCE [LARGE SCALE GENOMIC DNA]</scope>
    <source>
        <strain evidence="2">PCC 7102</strain>
    </source>
</reference>
<reference evidence="2" key="1">
    <citation type="submission" date="2018-12" db="EMBL/GenBank/DDBJ databases">
        <authorList>
            <person name="Will S."/>
            <person name="Neumann-Schaal M."/>
            <person name="Henke P."/>
        </authorList>
    </citation>
    <scope>NUCLEOTIDE SEQUENCE</scope>
    <source>
        <strain evidence="2">PCC 7102</strain>
    </source>
</reference>
<dbReference type="AlphaFoldDB" id="A0A433VSK6"/>
<accession>A0A433VSK6</accession>
<dbReference type="GO" id="GO:0046906">
    <property type="term" value="F:tetrapyrrole binding"/>
    <property type="evidence" value="ECO:0007669"/>
    <property type="project" value="TreeGrafter"/>
</dbReference>
<evidence type="ECO:0000259" key="1">
    <source>
        <dbReference type="Pfam" id="PF05419"/>
    </source>
</evidence>
<organism evidence="2 3">
    <name type="scientific">Dulcicalothrix desertica PCC 7102</name>
    <dbReference type="NCBI Taxonomy" id="232991"/>
    <lineage>
        <taxon>Bacteria</taxon>
        <taxon>Bacillati</taxon>
        <taxon>Cyanobacteriota</taxon>
        <taxon>Cyanophyceae</taxon>
        <taxon>Nostocales</taxon>
        <taxon>Calotrichaceae</taxon>
        <taxon>Dulcicalothrix</taxon>
    </lineage>
</organism>
<name>A0A433VSK6_9CYAN</name>
<dbReference type="SUPFAM" id="SSF140869">
    <property type="entry name" value="GUN4-like"/>
    <property type="match status" value="1"/>
</dbReference>
<gene>
    <name evidence="2" type="ORF">DSM106972_011500</name>
</gene>
<dbReference type="InterPro" id="IPR008629">
    <property type="entry name" value="GUN4-like"/>
</dbReference>
<dbReference type="Proteomes" id="UP000271624">
    <property type="component" value="Unassembled WGS sequence"/>
</dbReference>
<dbReference type="CDD" id="cd16383">
    <property type="entry name" value="GUN4"/>
    <property type="match status" value="1"/>
</dbReference>